<dbReference type="AlphaFoldDB" id="A0A437J9V2"/>
<feature type="signal peptide" evidence="1">
    <location>
        <begin position="1"/>
        <end position="22"/>
    </location>
</feature>
<feature type="chain" id="PRO_5019546530" evidence="1">
    <location>
        <begin position="23"/>
        <end position="250"/>
    </location>
</feature>
<keyword evidence="1" id="KW-0732">Signal</keyword>
<reference evidence="3 4" key="1">
    <citation type="submission" date="2019-01" db="EMBL/GenBank/DDBJ databases">
        <authorList>
            <person name="Chen W.-M."/>
        </authorList>
    </citation>
    <scope>NUCLEOTIDE SEQUENCE [LARGE SCALE GENOMIC DNA]</scope>
    <source>
        <strain evidence="3 4">TLA-22</strain>
    </source>
</reference>
<dbReference type="OrthoDB" id="7841570at2"/>
<dbReference type="InterPro" id="IPR021255">
    <property type="entry name" value="DUF2807"/>
</dbReference>
<dbReference type="Proteomes" id="UP000282977">
    <property type="component" value="Unassembled WGS sequence"/>
</dbReference>
<sequence length="250" mass="24687">MRRCRMPRRFIPALMMGGLAVALSGCSESGAQSMVGTRAATADLSDLRDFAGVEAAGPDTVIVSVGPAFNVTAQGDPEALKRIEIGVKDGVLHIGRKPRVGGMDRQPDKGATIRVAMPALASASLAGSGDMTVDRAQGDTLDLSLTGSGNLAVATAKVRTLKAGVTGSGDMRISGTAGTASLSATGSGGIDAAALKAGSGDINMLGSGDARLASDGTVAVHIMGSGNADVIGKAKCTVAAMGSGKARCSG</sequence>
<feature type="domain" description="Putative auto-transporter adhesin head GIN" evidence="2">
    <location>
        <begin position="49"/>
        <end position="233"/>
    </location>
</feature>
<dbReference type="Pfam" id="PF10988">
    <property type="entry name" value="DUF2807"/>
    <property type="match status" value="1"/>
</dbReference>
<evidence type="ECO:0000259" key="2">
    <source>
        <dbReference type="Pfam" id="PF10988"/>
    </source>
</evidence>
<organism evidence="3 4">
    <name type="scientific">Sphingobium algorifonticola</name>
    <dbReference type="NCBI Taxonomy" id="2008318"/>
    <lineage>
        <taxon>Bacteria</taxon>
        <taxon>Pseudomonadati</taxon>
        <taxon>Pseudomonadota</taxon>
        <taxon>Alphaproteobacteria</taxon>
        <taxon>Sphingomonadales</taxon>
        <taxon>Sphingomonadaceae</taxon>
        <taxon>Sphingobium</taxon>
    </lineage>
</organism>
<protein>
    <submittedName>
        <fullName evidence="3">DUF2807 domain-containing protein</fullName>
    </submittedName>
</protein>
<dbReference type="Gene3D" id="2.160.20.120">
    <property type="match status" value="1"/>
</dbReference>
<evidence type="ECO:0000313" key="4">
    <source>
        <dbReference type="Proteomes" id="UP000282977"/>
    </source>
</evidence>
<keyword evidence="4" id="KW-1185">Reference proteome</keyword>
<dbReference type="PROSITE" id="PS51257">
    <property type="entry name" value="PROKAR_LIPOPROTEIN"/>
    <property type="match status" value="1"/>
</dbReference>
<proteinExistence type="predicted"/>
<name>A0A437J9V2_9SPHN</name>
<gene>
    <name evidence="3" type="ORF">ENE74_08085</name>
</gene>
<evidence type="ECO:0000256" key="1">
    <source>
        <dbReference type="SAM" id="SignalP"/>
    </source>
</evidence>
<accession>A0A437J9V2</accession>
<evidence type="ECO:0000313" key="3">
    <source>
        <dbReference type="EMBL" id="RVT42163.1"/>
    </source>
</evidence>
<comment type="caution">
    <text evidence="3">The sequence shown here is derived from an EMBL/GenBank/DDBJ whole genome shotgun (WGS) entry which is preliminary data.</text>
</comment>
<dbReference type="EMBL" id="RZUL01000002">
    <property type="protein sequence ID" value="RVT42163.1"/>
    <property type="molecule type" value="Genomic_DNA"/>
</dbReference>